<evidence type="ECO:0000259" key="3">
    <source>
        <dbReference type="Pfam" id="PF04536"/>
    </source>
</evidence>
<feature type="signal peptide" evidence="2">
    <location>
        <begin position="1"/>
        <end position="22"/>
    </location>
</feature>
<accession>A0A6N3GJ78</accession>
<dbReference type="RefSeq" id="WP_412442559.1">
    <property type="nucleotide sequence ID" value="NZ_CACRUT010000029.1"/>
</dbReference>
<dbReference type="EMBL" id="CACRUT010000029">
    <property type="protein sequence ID" value="VYU64372.1"/>
    <property type="molecule type" value="Genomic_DNA"/>
</dbReference>
<protein>
    <recommendedName>
        <fullName evidence="3">TPM domain-containing protein</fullName>
    </recommendedName>
</protein>
<keyword evidence="1" id="KW-0812">Transmembrane</keyword>
<gene>
    <name evidence="4" type="ORF">PCLFYP37_03460</name>
</gene>
<dbReference type="AlphaFoldDB" id="A0A6N3GJ78"/>
<feature type="domain" description="TPM" evidence="3">
    <location>
        <begin position="42"/>
        <end position="162"/>
    </location>
</feature>
<dbReference type="PANTHER" id="PTHR30373:SF2">
    <property type="entry name" value="UPF0603 PROTEIN YGCG"/>
    <property type="match status" value="1"/>
</dbReference>
<dbReference type="Pfam" id="PF04536">
    <property type="entry name" value="TPM_phosphatase"/>
    <property type="match status" value="1"/>
</dbReference>
<dbReference type="PANTHER" id="PTHR30373">
    <property type="entry name" value="UPF0603 PROTEIN YGCG"/>
    <property type="match status" value="1"/>
</dbReference>
<dbReference type="Gene3D" id="3.10.310.50">
    <property type="match status" value="1"/>
</dbReference>
<feature type="transmembrane region" description="Helical" evidence="1">
    <location>
        <begin position="187"/>
        <end position="205"/>
    </location>
</feature>
<dbReference type="InterPro" id="IPR007621">
    <property type="entry name" value="TPM_dom"/>
</dbReference>
<evidence type="ECO:0000313" key="4">
    <source>
        <dbReference type="EMBL" id="VYU64372.1"/>
    </source>
</evidence>
<sequence length="308" mass="33443">MKKAFCLFLLFFVCRSVQLLYAGTYTVDNLPMVYLQNKTKHVVNPDGILSAQTVQQMDSLLYRLETEKGVQSVVAVVERIEGGECYDFAITLGNKLGVGNRQNTGLIILLSTQDRCYQILTGEGLEGTLPDAICRRIENRRMVPYLKTRDWDTAMLQTVSAVCSVIRGDDSLLHDGSGQPTGTKGYGLMWLALAIVTGGFLISIYSNRKRNTCPRCGHSPMHRTNSQVRVDRFQGIEHHTVYYRCPKCGQTVSRSHDEPFDNGTGFGGFPPVAGPFHRGFGGGGFGGGFSGGNFGGGSFGGGGAGGKF</sequence>
<keyword evidence="2" id="KW-0732">Signal</keyword>
<proteinExistence type="predicted"/>
<evidence type="ECO:0000256" key="2">
    <source>
        <dbReference type="SAM" id="SignalP"/>
    </source>
</evidence>
<feature type="chain" id="PRO_5026818204" description="TPM domain-containing protein" evidence="2">
    <location>
        <begin position="23"/>
        <end position="308"/>
    </location>
</feature>
<reference evidence="4" key="1">
    <citation type="submission" date="2019-11" db="EMBL/GenBank/DDBJ databases">
        <authorList>
            <person name="Feng L."/>
        </authorList>
    </citation>
    <scope>NUCLEOTIDE SEQUENCE</scope>
    <source>
        <strain evidence="4">PclaraLFYP37</strain>
    </source>
</reference>
<keyword evidence="1" id="KW-1133">Transmembrane helix</keyword>
<dbReference type="SUPFAM" id="SSF57783">
    <property type="entry name" value="Zinc beta-ribbon"/>
    <property type="match status" value="1"/>
</dbReference>
<organism evidence="4">
    <name type="scientific">Paraprevotella clara</name>
    <dbReference type="NCBI Taxonomy" id="454154"/>
    <lineage>
        <taxon>Bacteria</taxon>
        <taxon>Pseudomonadati</taxon>
        <taxon>Bacteroidota</taxon>
        <taxon>Bacteroidia</taxon>
        <taxon>Bacteroidales</taxon>
        <taxon>Prevotellaceae</taxon>
        <taxon>Paraprevotella</taxon>
    </lineage>
</organism>
<keyword evidence="1" id="KW-0472">Membrane</keyword>
<evidence type="ECO:0000256" key="1">
    <source>
        <dbReference type="SAM" id="Phobius"/>
    </source>
</evidence>
<name>A0A6N3GJ78_9BACT</name>